<dbReference type="Proteomes" id="UP000017836">
    <property type="component" value="Unassembled WGS sequence"/>
</dbReference>
<dbReference type="Gramene" id="ERN12281">
    <property type="protein sequence ID" value="ERN12281"/>
    <property type="gene ID" value="AMTR_s00034p00241400"/>
</dbReference>
<dbReference type="EMBL" id="KI392616">
    <property type="protein sequence ID" value="ERN12281.1"/>
    <property type="molecule type" value="Genomic_DNA"/>
</dbReference>
<feature type="compositionally biased region" description="Polar residues" evidence="1">
    <location>
        <begin position="24"/>
        <end position="41"/>
    </location>
</feature>
<feature type="region of interest" description="Disordered" evidence="1">
    <location>
        <begin position="73"/>
        <end position="190"/>
    </location>
</feature>
<dbReference type="HOGENOM" id="CLU_105192_0_0_1"/>
<evidence type="ECO:0000313" key="2">
    <source>
        <dbReference type="EMBL" id="ERN12281.1"/>
    </source>
</evidence>
<feature type="compositionally biased region" description="Basic and acidic residues" evidence="1">
    <location>
        <begin position="105"/>
        <end position="117"/>
    </location>
</feature>
<feature type="region of interest" description="Disordered" evidence="1">
    <location>
        <begin position="1"/>
        <end position="41"/>
    </location>
</feature>
<name>W1PWU9_AMBTC</name>
<dbReference type="AlphaFoldDB" id="W1PWU9"/>
<evidence type="ECO:0000313" key="3">
    <source>
        <dbReference type="Proteomes" id="UP000017836"/>
    </source>
</evidence>
<proteinExistence type="predicted"/>
<keyword evidence="3" id="KW-1185">Reference proteome</keyword>
<sequence length="190" mass="19706">MVLEPTVSTPSPTTSESQEDHVSTSEIIMSSSDQETTSDIGTVSRVQEMGPEIIEPMHKSTLAPSSLCMMSLDPCPEEHAPSGFGEASEAASRAADEGPTTIQGDWHESNKGPEQHEGASPGIVGDEDPSVVEGGELILSEEPVGLVESMGDEGPSTSGGRGPNANEVPEQHEVVTPEAAEVTGNEGLNT</sequence>
<feature type="compositionally biased region" description="Low complexity" evidence="1">
    <location>
        <begin position="1"/>
        <end position="16"/>
    </location>
</feature>
<accession>W1PWU9</accession>
<gene>
    <name evidence="2" type="ORF">AMTR_s00034p00241400</name>
</gene>
<feature type="compositionally biased region" description="Low complexity" evidence="1">
    <location>
        <begin position="81"/>
        <end position="93"/>
    </location>
</feature>
<evidence type="ECO:0000256" key="1">
    <source>
        <dbReference type="SAM" id="MobiDB-lite"/>
    </source>
</evidence>
<organism evidence="2 3">
    <name type="scientific">Amborella trichopoda</name>
    <dbReference type="NCBI Taxonomy" id="13333"/>
    <lineage>
        <taxon>Eukaryota</taxon>
        <taxon>Viridiplantae</taxon>
        <taxon>Streptophyta</taxon>
        <taxon>Embryophyta</taxon>
        <taxon>Tracheophyta</taxon>
        <taxon>Spermatophyta</taxon>
        <taxon>Magnoliopsida</taxon>
        <taxon>Amborellales</taxon>
        <taxon>Amborellaceae</taxon>
        <taxon>Amborella</taxon>
    </lineage>
</organism>
<reference evidence="3" key="1">
    <citation type="journal article" date="2013" name="Science">
        <title>The Amborella genome and the evolution of flowering plants.</title>
        <authorList>
            <consortium name="Amborella Genome Project"/>
        </authorList>
    </citation>
    <scope>NUCLEOTIDE SEQUENCE [LARGE SCALE GENOMIC DNA]</scope>
</reference>
<protein>
    <submittedName>
        <fullName evidence="2">Uncharacterized protein</fullName>
    </submittedName>
</protein>